<evidence type="ECO:0000313" key="3">
    <source>
        <dbReference type="EMBL" id="USY18553.1"/>
    </source>
</evidence>
<gene>
    <name evidence="3" type="ORF">NE857_25105</name>
</gene>
<keyword evidence="2" id="KW-1133">Transmembrane helix</keyword>
<evidence type="ECO:0000313" key="4">
    <source>
        <dbReference type="Proteomes" id="UP001055940"/>
    </source>
</evidence>
<evidence type="ECO:0000256" key="1">
    <source>
        <dbReference type="SAM" id="MobiDB-lite"/>
    </source>
</evidence>
<feature type="compositionally biased region" description="Pro residues" evidence="1">
    <location>
        <begin position="1"/>
        <end position="14"/>
    </location>
</feature>
<proteinExistence type="predicted"/>
<keyword evidence="4" id="KW-1185">Reference proteome</keyword>
<feature type="region of interest" description="Disordered" evidence="1">
    <location>
        <begin position="1"/>
        <end position="33"/>
    </location>
</feature>
<name>A0ABY5D649_9ACTN</name>
<dbReference type="Proteomes" id="UP001055940">
    <property type="component" value="Chromosome"/>
</dbReference>
<keyword evidence="2" id="KW-0812">Transmembrane</keyword>
<protein>
    <submittedName>
        <fullName evidence="3">Uncharacterized protein</fullName>
    </submittedName>
</protein>
<dbReference type="RefSeq" id="WP_254417937.1">
    <property type="nucleotide sequence ID" value="NZ_BAAAJB010000035.1"/>
</dbReference>
<feature type="compositionally biased region" description="Low complexity" evidence="1">
    <location>
        <begin position="20"/>
        <end position="33"/>
    </location>
</feature>
<dbReference type="EMBL" id="CP099837">
    <property type="protein sequence ID" value="USY18553.1"/>
    <property type="molecule type" value="Genomic_DNA"/>
</dbReference>
<evidence type="ECO:0000256" key="2">
    <source>
        <dbReference type="SAM" id="Phobius"/>
    </source>
</evidence>
<keyword evidence="2" id="KW-0472">Membrane</keyword>
<organism evidence="3 4">
    <name type="scientific">Nocardiopsis exhalans</name>
    <dbReference type="NCBI Taxonomy" id="163604"/>
    <lineage>
        <taxon>Bacteria</taxon>
        <taxon>Bacillati</taxon>
        <taxon>Actinomycetota</taxon>
        <taxon>Actinomycetes</taxon>
        <taxon>Streptosporangiales</taxon>
        <taxon>Nocardiopsidaceae</taxon>
        <taxon>Nocardiopsis</taxon>
    </lineage>
</organism>
<accession>A0ABY5D649</accession>
<reference evidence="3" key="1">
    <citation type="submission" date="2022-06" db="EMBL/GenBank/DDBJ databases">
        <authorList>
            <person name="Ping M."/>
        </authorList>
    </citation>
    <scope>NUCLEOTIDE SEQUENCE</scope>
    <source>
        <strain evidence="3">JCM11759T</strain>
    </source>
</reference>
<feature type="transmembrane region" description="Helical" evidence="2">
    <location>
        <begin position="37"/>
        <end position="61"/>
    </location>
</feature>
<sequence length="233" mass="23657">MSTPYPGPGGPGPGPGGSAPGDPAEDPGATPPQSRGLAVTLLVLLIAVVLGLAGWLAWYLLDNGTENGDFEAAPECGIGETEALDELVPGYESEIEETIGSIQDTFGSGWQCRWATPEGSGDSVPAAATLVLVAAPVEGGEDTTADTLRSTADGNDAQPVDGLGDEALKWVEDGAFEVGCVGVRVSNLYVESCYTAATDYDATASVDGDVAAEDAESLARAVVEQLPAPDETD</sequence>